<gene>
    <name evidence="1" type="ORF">NCTC1542_05960</name>
</gene>
<dbReference type="AlphaFoldDB" id="A0A378V4C9"/>
<proteinExistence type="predicted"/>
<evidence type="ECO:0000313" key="2">
    <source>
        <dbReference type="Proteomes" id="UP000255389"/>
    </source>
</evidence>
<dbReference type="EMBL" id="UGQY01000004">
    <property type="protein sequence ID" value="SUA04460.1"/>
    <property type="molecule type" value="Genomic_DNA"/>
</dbReference>
<reference evidence="1 2" key="1">
    <citation type="submission" date="2018-06" db="EMBL/GenBank/DDBJ databases">
        <authorList>
            <consortium name="Pathogen Informatics"/>
            <person name="Doyle S."/>
        </authorList>
    </citation>
    <scope>NUCLEOTIDE SEQUENCE [LARGE SCALE GENOMIC DNA]</scope>
    <source>
        <strain evidence="1 2">NCTC1542</strain>
    </source>
</reference>
<name>A0A378V4C9_MYCFO</name>
<organism evidence="1 2">
    <name type="scientific">Mycolicibacterium fortuitum</name>
    <name type="common">Mycobacterium fortuitum</name>
    <dbReference type="NCBI Taxonomy" id="1766"/>
    <lineage>
        <taxon>Bacteria</taxon>
        <taxon>Bacillati</taxon>
        <taxon>Actinomycetota</taxon>
        <taxon>Actinomycetes</taxon>
        <taxon>Mycobacteriales</taxon>
        <taxon>Mycobacteriaceae</taxon>
        <taxon>Mycolicibacterium</taxon>
    </lineage>
</organism>
<protein>
    <submittedName>
        <fullName evidence="1">Uncharacterized protein</fullName>
    </submittedName>
</protein>
<dbReference type="Proteomes" id="UP000255389">
    <property type="component" value="Unassembled WGS sequence"/>
</dbReference>
<evidence type="ECO:0000313" key="1">
    <source>
        <dbReference type="EMBL" id="SUA04460.1"/>
    </source>
</evidence>
<accession>A0A378V4C9</accession>
<sequence>MPGGMKGCGHRGVPVEASRAMIPRSDSTTTVFEFPPACCAGLPVPYVHIGAPGARSRDDNVTSRGGRRLPGGASAVVGVPVGCVAVGDGAAIGDVVRESAAGAFALEFNPHSRAPLPTVATSTATTASRINSVLLFFPPGGGAAGDGAWPGQTVGWPVANGSLPPGGKLADPPPNGSWLGHGFWPPVGGKPCGGNVTEIRR</sequence>